<sequence length="253" mass="28544">MKGYVHSIETCGTVDGPGIRYVLFLQGCPLQCLYCHNPDTWKKCVGDLMDTEDIIKDIIDYLPYMQFSNGGITVSGGEALLQPEFVLDLFTKCKELGIHTTLDTGGSVIPKIIDDILEVTDLVLLDLKHIDEEKHKELTGLSNKNTLKIAKLLMEKEIPVWIRHVLVPGITNDKLQLTKLGNFIAQLSNVEKVEVLPYHKMGEYKWEQLGLVNTLKYVQAPTAEEVDDAYNLIMNQKRKALKGMNQRTIRVSS</sequence>
<dbReference type="GO" id="GO:0043365">
    <property type="term" value="F:[formate-C-acetyltransferase]-activating enzyme activity"/>
    <property type="evidence" value="ECO:0007669"/>
    <property type="project" value="UniProtKB-EC"/>
</dbReference>
<keyword evidence="6 10" id="KW-0479">Metal-binding</keyword>
<feature type="domain" description="Radical SAM core" evidence="11">
    <location>
        <begin position="14"/>
        <end position="245"/>
    </location>
</feature>
<keyword evidence="8 10" id="KW-0408">Iron</keyword>
<dbReference type="EC" id="1.97.1.4" evidence="10"/>
<keyword evidence="4 10" id="KW-0004">4Fe-4S</keyword>
<evidence type="ECO:0000256" key="2">
    <source>
        <dbReference type="ARBA" id="ARBA00009777"/>
    </source>
</evidence>
<dbReference type="RefSeq" id="WP_307326097.1">
    <property type="nucleotide sequence ID" value="NZ_JAUSUG010000009.1"/>
</dbReference>
<dbReference type="Gene3D" id="3.20.20.70">
    <property type="entry name" value="Aldolase class I"/>
    <property type="match status" value="1"/>
</dbReference>
<dbReference type="CDD" id="cd01335">
    <property type="entry name" value="Radical_SAM"/>
    <property type="match status" value="1"/>
</dbReference>
<dbReference type="InterPro" id="IPR012839">
    <property type="entry name" value="Organic_radical_activase"/>
</dbReference>
<dbReference type="PROSITE" id="PS51918">
    <property type="entry name" value="RADICAL_SAM"/>
    <property type="match status" value="1"/>
</dbReference>
<dbReference type="InterPro" id="IPR001989">
    <property type="entry name" value="Radical_activat_CS"/>
</dbReference>
<dbReference type="InterPro" id="IPR013785">
    <property type="entry name" value="Aldolase_TIM"/>
</dbReference>
<comment type="caution">
    <text evidence="12">The sequence shown here is derived from an EMBL/GenBank/DDBJ whole genome shotgun (WGS) entry which is preliminary data.</text>
</comment>
<dbReference type="InterPro" id="IPR007197">
    <property type="entry name" value="rSAM"/>
</dbReference>
<dbReference type="SUPFAM" id="SSF102114">
    <property type="entry name" value="Radical SAM enzymes"/>
    <property type="match status" value="1"/>
</dbReference>
<dbReference type="NCBIfam" id="TIGR02493">
    <property type="entry name" value="PFLA"/>
    <property type="match status" value="1"/>
</dbReference>
<evidence type="ECO:0000256" key="9">
    <source>
        <dbReference type="ARBA" id="ARBA00023014"/>
    </source>
</evidence>
<keyword evidence="7 10" id="KW-0560">Oxidoreductase</keyword>
<comment type="subcellular location">
    <subcellularLocation>
        <location evidence="10">Cytoplasm</location>
    </subcellularLocation>
</comment>
<dbReference type="Pfam" id="PF04055">
    <property type="entry name" value="Radical_SAM"/>
    <property type="match status" value="1"/>
</dbReference>
<evidence type="ECO:0000256" key="5">
    <source>
        <dbReference type="ARBA" id="ARBA00022691"/>
    </source>
</evidence>
<evidence type="ECO:0000313" key="12">
    <source>
        <dbReference type="EMBL" id="MDQ0255153.1"/>
    </source>
</evidence>
<keyword evidence="9 10" id="KW-0411">Iron-sulfur</keyword>
<dbReference type="SFLD" id="SFLDS00029">
    <property type="entry name" value="Radical_SAM"/>
    <property type="match status" value="1"/>
</dbReference>
<proteinExistence type="inferred from homology"/>
<dbReference type="InterPro" id="IPR034457">
    <property type="entry name" value="Organic_radical-activating"/>
</dbReference>
<evidence type="ECO:0000259" key="11">
    <source>
        <dbReference type="PROSITE" id="PS51918"/>
    </source>
</evidence>
<name>A0ABT9ZV78_9BACI</name>
<evidence type="ECO:0000256" key="10">
    <source>
        <dbReference type="RuleBase" id="RU362053"/>
    </source>
</evidence>
<evidence type="ECO:0000256" key="4">
    <source>
        <dbReference type="ARBA" id="ARBA00022485"/>
    </source>
</evidence>
<dbReference type="PANTHER" id="PTHR30352">
    <property type="entry name" value="PYRUVATE FORMATE-LYASE-ACTIVATING ENZYME"/>
    <property type="match status" value="1"/>
</dbReference>
<dbReference type="PIRSF" id="PIRSF000371">
    <property type="entry name" value="PFL_act_enz"/>
    <property type="match status" value="1"/>
</dbReference>
<gene>
    <name evidence="12" type="ORF">J2S74_002535</name>
</gene>
<evidence type="ECO:0000256" key="6">
    <source>
        <dbReference type="ARBA" id="ARBA00022723"/>
    </source>
</evidence>
<dbReference type="PANTHER" id="PTHR30352:SF5">
    <property type="entry name" value="PYRUVATE FORMATE-LYASE 1-ACTIVATING ENZYME"/>
    <property type="match status" value="1"/>
</dbReference>
<dbReference type="GO" id="GO:0016829">
    <property type="term" value="F:lyase activity"/>
    <property type="evidence" value="ECO:0007669"/>
    <property type="project" value="UniProtKB-KW"/>
</dbReference>
<dbReference type="InterPro" id="IPR058240">
    <property type="entry name" value="rSAM_sf"/>
</dbReference>
<comment type="catalytic activity">
    <reaction evidence="10">
        <text>glycyl-[formate C-acetyltransferase] + reduced [flavodoxin] + S-adenosyl-L-methionine = glycin-2-yl radical-[formate C-acetyltransferase] + semiquinone [flavodoxin] + 5'-deoxyadenosine + L-methionine + H(+)</text>
        <dbReference type="Rhea" id="RHEA:19225"/>
        <dbReference type="Rhea" id="RHEA-COMP:10622"/>
        <dbReference type="Rhea" id="RHEA-COMP:12190"/>
        <dbReference type="Rhea" id="RHEA-COMP:12191"/>
        <dbReference type="Rhea" id="RHEA-COMP:14480"/>
        <dbReference type="ChEBI" id="CHEBI:15378"/>
        <dbReference type="ChEBI" id="CHEBI:17319"/>
        <dbReference type="ChEBI" id="CHEBI:29947"/>
        <dbReference type="ChEBI" id="CHEBI:32722"/>
        <dbReference type="ChEBI" id="CHEBI:57618"/>
        <dbReference type="ChEBI" id="CHEBI:57844"/>
        <dbReference type="ChEBI" id="CHEBI:59789"/>
        <dbReference type="ChEBI" id="CHEBI:140311"/>
        <dbReference type="EC" id="1.97.1.4"/>
    </reaction>
</comment>
<keyword evidence="12" id="KW-0456">Lyase</keyword>
<dbReference type="InterPro" id="IPR012838">
    <property type="entry name" value="PFL1_activating"/>
</dbReference>
<evidence type="ECO:0000256" key="3">
    <source>
        <dbReference type="ARBA" id="ARBA00021356"/>
    </source>
</evidence>
<comment type="similarity">
    <text evidence="2 10">Belongs to the organic radical-activating enzymes family.</text>
</comment>
<reference evidence="12 13" key="1">
    <citation type="submission" date="2023-07" db="EMBL/GenBank/DDBJ databases">
        <title>Genomic Encyclopedia of Type Strains, Phase IV (KMG-IV): sequencing the most valuable type-strain genomes for metagenomic binning, comparative biology and taxonomic classification.</title>
        <authorList>
            <person name="Goeker M."/>
        </authorList>
    </citation>
    <scope>NUCLEOTIDE SEQUENCE [LARGE SCALE GENOMIC DNA]</scope>
    <source>
        <strain evidence="12 13">DSM 9768</strain>
    </source>
</reference>
<organism evidence="12 13">
    <name type="scientific">Evansella vedderi</name>
    <dbReference type="NCBI Taxonomy" id="38282"/>
    <lineage>
        <taxon>Bacteria</taxon>
        <taxon>Bacillati</taxon>
        <taxon>Bacillota</taxon>
        <taxon>Bacilli</taxon>
        <taxon>Bacillales</taxon>
        <taxon>Bacillaceae</taxon>
        <taxon>Evansella</taxon>
    </lineage>
</organism>
<comment type="function">
    <text evidence="1 10">Activation of pyruvate formate-lyase under anaerobic conditions by generation of an organic free radical, using S-adenosylmethionine and reduced flavodoxin as cosubstrates to produce 5'-deoxy-adenosine.</text>
</comment>
<comment type="cofactor">
    <cofactor evidence="10">
        <name>[4Fe-4S] cluster</name>
        <dbReference type="ChEBI" id="CHEBI:49883"/>
    </cofactor>
    <text evidence="10">Binds 1 [4Fe-4S] cluster. The cluster is coordinated with 3 cysteines and an exchangeable S-adenosyl-L-methionine.</text>
</comment>
<dbReference type="EMBL" id="JAUSUG010000009">
    <property type="protein sequence ID" value="MDQ0255153.1"/>
    <property type="molecule type" value="Genomic_DNA"/>
</dbReference>
<dbReference type="SFLD" id="SFLDG01067">
    <property type="entry name" value="SPASM/twitch_domain_containing"/>
    <property type="match status" value="1"/>
</dbReference>
<keyword evidence="5 10" id="KW-0949">S-adenosyl-L-methionine</keyword>
<dbReference type="SFLD" id="SFLDG01066">
    <property type="entry name" value="organic_radical-activating_enz"/>
    <property type="match status" value="1"/>
</dbReference>
<keyword evidence="12" id="KW-0670">Pyruvate</keyword>
<evidence type="ECO:0000256" key="8">
    <source>
        <dbReference type="ARBA" id="ARBA00023004"/>
    </source>
</evidence>
<evidence type="ECO:0000313" key="13">
    <source>
        <dbReference type="Proteomes" id="UP001230005"/>
    </source>
</evidence>
<keyword evidence="10" id="KW-0963">Cytoplasm</keyword>
<protein>
    <recommendedName>
        <fullName evidence="3 10">Pyruvate formate-lyase-activating enzyme</fullName>
        <ecNumber evidence="10">1.97.1.4</ecNumber>
    </recommendedName>
</protein>
<evidence type="ECO:0000256" key="1">
    <source>
        <dbReference type="ARBA" id="ARBA00003141"/>
    </source>
</evidence>
<dbReference type="Proteomes" id="UP001230005">
    <property type="component" value="Unassembled WGS sequence"/>
</dbReference>
<keyword evidence="13" id="KW-1185">Reference proteome</keyword>
<accession>A0ABT9ZV78</accession>
<evidence type="ECO:0000256" key="7">
    <source>
        <dbReference type="ARBA" id="ARBA00023002"/>
    </source>
</evidence>
<dbReference type="PROSITE" id="PS01087">
    <property type="entry name" value="RADICAL_ACTIVATING"/>
    <property type="match status" value="1"/>
</dbReference>